<keyword evidence="8" id="KW-1185">Reference proteome</keyword>
<evidence type="ECO:0000313" key="8">
    <source>
        <dbReference type="Proteomes" id="UP000036106"/>
    </source>
</evidence>
<dbReference type="STRING" id="1007676.ABM34_02175"/>
<evidence type="ECO:0000256" key="2">
    <source>
        <dbReference type="ARBA" id="ARBA00022475"/>
    </source>
</evidence>
<dbReference type="Pfam" id="PF03606">
    <property type="entry name" value="DcuC"/>
    <property type="match status" value="1"/>
</dbReference>
<evidence type="ECO:0000256" key="3">
    <source>
        <dbReference type="ARBA" id="ARBA00022692"/>
    </source>
</evidence>
<dbReference type="InterPro" id="IPR018385">
    <property type="entry name" value="C4_dicarb_anaerob_car-like"/>
</dbReference>
<reference evidence="8" key="1">
    <citation type="submission" date="2015-07" db="EMBL/GenBank/DDBJ databases">
        <title>Lactobacillus ginsenosidimutans/EMML 3141/ whole genome sequencing.</title>
        <authorList>
            <person name="Kim M.K."/>
            <person name="Im W.-T."/>
            <person name="Srinivasan S."/>
            <person name="Lee J.-J."/>
        </authorList>
    </citation>
    <scope>NUCLEOTIDE SEQUENCE [LARGE SCALE GENOMIC DNA]</scope>
    <source>
        <strain evidence="8">EMML 3041</strain>
    </source>
</reference>
<feature type="transmembrane region" description="Helical" evidence="6">
    <location>
        <begin position="356"/>
        <end position="377"/>
    </location>
</feature>
<dbReference type="InterPro" id="IPR051679">
    <property type="entry name" value="DASS-Related_Transporters"/>
</dbReference>
<evidence type="ECO:0000256" key="6">
    <source>
        <dbReference type="SAM" id="Phobius"/>
    </source>
</evidence>
<dbReference type="EMBL" id="CP012034">
    <property type="protein sequence ID" value="AKP66477.1"/>
    <property type="molecule type" value="Genomic_DNA"/>
</dbReference>
<feature type="transmembrane region" description="Helical" evidence="6">
    <location>
        <begin position="267"/>
        <end position="285"/>
    </location>
</feature>
<accession>A0A0H4QEX0</accession>
<feature type="transmembrane region" description="Helical" evidence="6">
    <location>
        <begin position="455"/>
        <end position="475"/>
    </location>
</feature>
<feature type="transmembrane region" description="Helical" evidence="6">
    <location>
        <begin position="487"/>
        <end position="505"/>
    </location>
</feature>
<dbReference type="GO" id="GO:0005886">
    <property type="term" value="C:plasma membrane"/>
    <property type="evidence" value="ECO:0007669"/>
    <property type="project" value="UniProtKB-SubCell"/>
</dbReference>
<dbReference type="Proteomes" id="UP000036106">
    <property type="component" value="Chromosome"/>
</dbReference>
<comment type="subcellular location">
    <subcellularLocation>
        <location evidence="1">Cell membrane</location>
        <topology evidence="1">Multi-pass membrane protein</topology>
    </subcellularLocation>
</comment>
<gene>
    <name evidence="7" type="ORF">ABM34_02175</name>
</gene>
<sequence>MRGQMMEKAKKKWTMPSAYTILFFLIIFVAILSWVIPAGEYATTKTGDIIAGTYKARASSPQGIWDVFMAPINGMVGTDQTDGSISISLFILVIGGFLGVVNKTRALDDGISTTLKKFAGKEMWLIPVLMILFALGGSTYGMGEETLAFYPILIPVMIGVGYDTVTAISIALIGSQVGCLASTVNPFATGVASQTINISPGDGLVSRLILLIFVTAISIVYVMYYASHVKKNPENSVVFERRQQDLEEFSTKNKTIDEKISSKQKTVLILFGLTFLIMIMGLIPWTSLNKNWTFFDDFTKWLTHVPFLGDLISRNLTPLGSWYFTEITSLFLLMSVLIMFVFHMKESTFIGAFMDGMRDFMGVAIICAVARGIQVVMNNGYITATVLHAGENGLQNLSSGIFIVLAYIFYIPMSFLIPSTSGLAAATMGIIGPLGKFSGVSGSLVITAFQAASGWVNLITPTSGVLMGALAIGHVDLLKWWKYIWKLMLILFIFICIYLVIVSMIK</sequence>
<feature type="transmembrane region" description="Helical" evidence="6">
    <location>
        <begin position="397"/>
        <end position="417"/>
    </location>
</feature>
<feature type="transmembrane region" description="Helical" evidence="6">
    <location>
        <begin position="21"/>
        <end position="39"/>
    </location>
</feature>
<keyword evidence="4 6" id="KW-1133">Transmembrane helix</keyword>
<evidence type="ECO:0000313" key="7">
    <source>
        <dbReference type="EMBL" id="AKP66477.1"/>
    </source>
</evidence>
<keyword evidence="3 6" id="KW-0812">Transmembrane</keyword>
<dbReference type="PANTHER" id="PTHR43652">
    <property type="entry name" value="BASIC AMINO ACID ANTIPORTER YFCC-RELATED"/>
    <property type="match status" value="1"/>
</dbReference>
<dbReference type="KEGG" id="lgn:ABM34_02175"/>
<evidence type="ECO:0000256" key="1">
    <source>
        <dbReference type="ARBA" id="ARBA00004651"/>
    </source>
</evidence>
<organism evidence="7 8">
    <name type="scientific">Companilactobacillus ginsenosidimutans</name>
    <dbReference type="NCBI Taxonomy" id="1007676"/>
    <lineage>
        <taxon>Bacteria</taxon>
        <taxon>Bacillati</taxon>
        <taxon>Bacillota</taxon>
        <taxon>Bacilli</taxon>
        <taxon>Lactobacillales</taxon>
        <taxon>Lactobacillaceae</taxon>
        <taxon>Companilactobacillus</taxon>
    </lineage>
</organism>
<name>A0A0H4QEX0_9LACO</name>
<feature type="transmembrane region" description="Helical" evidence="6">
    <location>
        <begin position="429"/>
        <end position="449"/>
    </location>
</feature>
<feature type="transmembrane region" description="Helical" evidence="6">
    <location>
        <begin position="322"/>
        <end position="344"/>
    </location>
</feature>
<feature type="transmembrane region" description="Helical" evidence="6">
    <location>
        <begin position="123"/>
        <end position="142"/>
    </location>
</feature>
<evidence type="ECO:0000256" key="5">
    <source>
        <dbReference type="ARBA" id="ARBA00023136"/>
    </source>
</evidence>
<keyword evidence="5 6" id="KW-0472">Membrane</keyword>
<feature type="transmembrane region" description="Helical" evidence="6">
    <location>
        <begin position="148"/>
        <end position="172"/>
    </location>
</feature>
<dbReference type="PANTHER" id="PTHR43652:SF6">
    <property type="entry name" value="ARGININE REPRESSOR"/>
    <property type="match status" value="1"/>
</dbReference>
<feature type="transmembrane region" description="Helical" evidence="6">
    <location>
        <begin position="204"/>
        <end position="226"/>
    </location>
</feature>
<feature type="transmembrane region" description="Helical" evidence="6">
    <location>
        <begin position="83"/>
        <end position="102"/>
    </location>
</feature>
<evidence type="ECO:0000256" key="4">
    <source>
        <dbReference type="ARBA" id="ARBA00022989"/>
    </source>
</evidence>
<keyword evidence="2" id="KW-1003">Cell membrane</keyword>
<dbReference type="AlphaFoldDB" id="A0A0H4QEX0"/>
<proteinExistence type="predicted"/>
<dbReference type="PATRIC" id="fig|1007676.4.peg.452"/>
<protein>
    <submittedName>
        <fullName evidence="7">Arginine:ornithine antiporter</fullName>
    </submittedName>
</protein>